<dbReference type="PANTHER" id="PTHR33154">
    <property type="entry name" value="TRANSCRIPTIONAL REGULATOR, ARSR FAMILY"/>
    <property type="match status" value="1"/>
</dbReference>
<gene>
    <name evidence="5" type="ORF">GCM10008955_08510</name>
</gene>
<dbReference type="NCBIfam" id="NF033788">
    <property type="entry name" value="HTH_metalloreg"/>
    <property type="match status" value="1"/>
</dbReference>
<dbReference type="InterPro" id="IPR051081">
    <property type="entry name" value="HTH_MetalResp_TranReg"/>
</dbReference>
<dbReference type="EMBL" id="BMPP01000003">
    <property type="protein sequence ID" value="GGK17296.1"/>
    <property type="molecule type" value="Genomic_DNA"/>
</dbReference>
<evidence type="ECO:0000313" key="6">
    <source>
        <dbReference type="Proteomes" id="UP000647587"/>
    </source>
</evidence>
<keyword evidence="2" id="KW-0238">DNA-binding</keyword>
<accession>A0ABQ2EMK5</accession>
<dbReference type="RefSeq" id="WP_189004903.1">
    <property type="nucleotide sequence ID" value="NZ_BMPP01000003.1"/>
</dbReference>
<comment type="caution">
    <text evidence="5">The sequence shown here is derived from an EMBL/GenBank/DDBJ whole genome shotgun (WGS) entry which is preliminary data.</text>
</comment>
<dbReference type="Pfam" id="PF01022">
    <property type="entry name" value="HTH_5"/>
    <property type="match status" value="1"/>
</dbReference>
<dbReference type="PANTHER" id="PTHR33154:SF18">
    <property type="entry name" value="ARSENICAL RESISTANCE OPERON REPRESSOR"/>
    <property type="match status" value="1"/>
</dbReference>
<evidence type="ECO:0000256" key="2">
    <source>
        <dbReference type="ARBA" id="ARBA00023125"/>
    </source>
</evidence>
<reference evidence="6" key="1">
    <citation type="journal article" date="2019" name="Int. J. Syst. Evol. Microbiol.">
        <title>The Global Catalogue of Microorganisms (GCM) 10K type strain sequencing project: providing services to taxonomists for standard genome sequencing and annotation.</title>
        <authorList>
            <consortium name="The Broad Institute Genomics Platform"/>
            <consortium name="The Broad Institute Genome Sequencing Center for Infectious Disease"/>
            <person name="Wu L."/>
            <person name="Ma J."/>
        </authorList>
    </citation>
    <scope>NUCLEOTIDE SEQUENCE [LARGE SCALE GENOMIC DNA]</scope>
    <source>
        <strain evidence="6">JCM 30331</strain>
    </source>
</reference>
<dbReference type="SUPFAM" id="SSF46785">
    <property type="entry name" value="Winged helix' DNA-binding domain"/>
    <property type="match status" value="1"/>
</dbReference>
<dbReference type="PROSITE" id="PS50987">
    <property type="entry name" value="HTH_ARSR_2"/>
    <property type="match status" value="1"/>
</dbReference>
<dbReference type="SMART" id="SM00418">
    <property type="entry name" value="HTH_ARSR"/>
    <property type="match status" value="1"/>
</dbReference>
<evidence type="ECO:0000259" key="4">
    <source>
        <dbReference type="PROSITE" id="PS50987"/>
    </source>
</evidence>
<evidence type="ECO:0000256" key="1">
    <source>
        <dbReference type="ARBA" id="ARBA00023015"/>
    </source>
</evidence>
<dbReference type="CDD" id="cd00090">
    <property type="entry name" value="HTH_ARSR"/>
    <property type="match status" value="1"/>
</dbReference>
<name>A0ABQ2EMK5_9DEIO</name>
<dbReference type="InterPro" id="IPR036390">
    <property type="entry name" value="WH_DNA-bd_sf"/>
</dbReference>
<dbReference type="InterPro" id="IPR036388">
    <property type="entry name" value="WH-like_DNA-bd_sf"/>
</dbReference>
<keyword evidence="6" id="KW-1185">Reference proteome</keyword>
<protein>
    <recommendedName>
        <fullName evidence="4">HTH arsR-type domain-containing protein</fullName>
    </recommendedName>
</protein>
<feature type="domain" description="HTH arsR-type" evidence="4">
    <location>
        <begin position="1"/>
        <end position="104"/>
    </location>
</feature>
<keyword evidence="3" id="KW-0804">Transcription</keyword>
<evidence type="ECO:0000256" key="3">
    <source>
        <dbReference type="ARBA" id="ARBA00023163"/>
    </source>
</evidence>
<dbReference type="Gene3D" id="1.10.10.10">
    <property type="entry name" value="Winged helix-like DNA-binding domain superfamily/Winged helix DNA-binding domain"/>
    <property type="match status" value="1"/>
</dbReference>
<dbReference type="InterPro" id="IPR001845">
    <property type="entry name" value="HTH_ArsR_DNA-bd_dom"/>
</dbReference>
<organism evidence="5 6">
    <name type="scientific">Deinococcus malanensis</name>
    <dbReference type="NCBI Taxonomy" id="1706855"/>
    <lineage>
        <taxon>Bacteria</taxon>
        <taxon>Thermotogati</taxon>
        <taxon>Deinococcota</taxon>
        <taxon>Deinococci</taxon>
        <taxon>Deinococcales</taxon>
        <taxon>Deinococcaceae</taxon>
        <taxon>Deinococcus</taxon>
    </lineage>
</organism>
<sequence length="117" mass="12378">MDFDTNAEVFKALADPHRLKALHFLATATPGCCQNGESVCACDLVDHLGLAQPTVSHHMRLLVDAGLVTAEKRGRWTHYTLSLQGLGTVRSLLDGLANQAAQAPSCTASARPPAQAS</sequence>
<dbReference type="Proteomes" id="UP000647587">
    <property type="component" value="Unassembled WGS sequence"/>
</dbReference>
<proteinExistence type="predicted"/>
<dbReference type="InterPro" id="IPR011991">
    <property type="entry name" value="ArsR-like_HTH"/>
</dbReference>
<keyword evidence="1" id="KW-0805">Transcription regulation</keyword>
<evidence type="ECO:0000313" key="5">
    <source>
        <dbReference type="EMBL" id="GGK17296.1"/>
    </source>
</evidence>